<comment type="caution">
    <text evidence="2">The sequence shown here is derived from an EMBL/GenBank/DDBJ whole genome shotgun (WGS) entry which is preliminary data.</text>
</comment>
<reference evidence="2" key="1">
    <citation type="submission" date="2021-03" db="EMBL/GenBank/DDBJ databases">
        <title>Draft genome sequence of rust myrtle Austropuccinia psidii MF-1, a brazilian biotype.</title>
        <authorList>
            <person name="Quecine M.C."/>
            <person name="Pachon D.M.R."/>
            <person name="Bonatelli M.L."/>
            <person name="Correr F.H."/>
            <person name="Franceschini L.M."/>
            <person name="Leite T.F."/>
            <person name="Margarido G.R.A."/>
            <person name="Almeida C.A."/>
            <person name="Ferrarezi J.A."/>
            <person name="Labate C.A."/>
        </authorList>
    </citation>
    <scope>NUCLEOTIDE SEQUENCE</scope>
    <source>
        <strain evidence="2">MF-1</strain>
    </source>
</reference>
<sequence>MRLYVLLSFAFCLTTLSWRLDSKRKALENHTTERLSKPFSNLYSISPRAQKPSEKTQLNFVSAPGDGHLYLNGALFDFRGFNVPTIFLGELRLVRIPLDLRFFVYDIVRRFSHIGGEYQCRDLLKSILGFGTPVGRAYTLQVANDVFPEGRTPASSAHIIGWDKGSDVPGNPSAKLDLRFFVIQWTLAVAEHLKSLAPNTLVMDGSFSRSPENAWDKDVLDSEYVELFSYHLCPYGNRALNIKTILKQSSSEGPRSQEDFGYRRAWILKAYSRFTCAGALAWSLRPHADTGGFLTNSEGYNIYSYHVPGWDTQATAMFDTQEAQVVGLTYNASYRLLGLEPPPRPIPGPPEPFLLTNGRQVGLSWRGSAWAKWYEVFGAAAKDSISAPVSNAVYDNVEAGELFVALDPQTPTKFLNATRHLGKTPESHSGWSDQKWCVAGSQGSCSFTIPSKDRQQAQSAVRLGHGLYTVVPRMNSTSAGNFNEGGWYSVRGISADGVPGEYSEAVFVGTDWV</sequence>
<feature type="chain" id="PRO_5040251468" evidence="1">
    <location>
        <begin position="18"/>
        <end position="513"/>
    </location>
</feature>
<dbReference type="Proteomes" id="UP000765509">
    <property type="component" value="Unassembled WGS sequence"/>
</dbReference>
<evidence type="ECO:0000256" key="1">
    <source>
        <dbReference type="SAM" id="SignalP"/>
    </source>
</evidence>
<protein>
    <submittedName>
        <fullName evidence="2">Uncharacterized protein</fullName>
    </submittedName>
</protein>
<dbReference type="OrthoDB" id="406631at2759"/>
<gene>
    <name evidence="2" type="ORF">O181_018581</name>
</gene>
<keyword evidence="3" id="KW-1185">Reference proteome</keyword>
<organism evidence="2 3">
    <name type="scientific">Austropuccinia psidii MF-1</name>
    <dbReference type="NCBI Taxonomy" id="1389203"/>
    <lineage>
        <taxon>Eukaryota</taxon>
        <taxon>Fungi</taxon>
        <taxon>Dikarya</taxon>
        <taxon>Basidiomycota</taxon>
        <taxon>Pucciniomycotina</taxon>
        <taxon>Pucciniomycetes</taxon>
        <taxon>Pucciniales</taxon>
        <taxon>Sphaerophragmiaceae</taxon>
        <taxon>Austropuccinia</taxon>
    </lineage>
</organism>
<name>A0A9Q3C9W5_9BASI</name>
<dbReference type="Gene3D" id="3.20.20.80">
    <property type="entry name" value="Glycosidases"/>
    <property type="match status" value="1"/>
</dbReference>
<dbReference type="EMBL" id="AVOT02005360">
    <property type="protein sequence ID" value="MBW0478866.1"/>
    <property type="molecule type" value="Genomic_DNA"/>
</dbReference>
<dbReference type="AlphaFoldDB" id="A0A9Q3C9W5"/>
<evidence type="ECO:0000313" key="2">
    <source>
        <dbReference type="EMBL" id="MBW0478866.1"/>
    </source>
</evidence>
<evidence type="ECO:0000313" key="3">
    <source>
        <dbReference type="Proteomes" id="UP000765509"/>
    </source>
</evidence>
<accession>A0A9Q3C9W5</accession>
<proteinExistence type="predicted"/>
<feature type="signal peptide" evidence="1">
    <location>
        <begin position="1"/>
        <end position="17"/>
    </location>
</feature>
<keyword evidence="1" id="KW-0732">Signal</keyword>